<evidence type="ECO:0000313" key="1">
    <source>
        <dbReference type="EMBL" id="KAK7024920.1"/>
    </source>
</evidence>
<dbReference type="EMBL" id="JAWWNJ010000034">
    <property type="protein sequence ID" value="KAK7024920.1"/>
    <property type="molecule type" value="Genomic_DNA"/>
</dbReference>
<keyword evidence="2" id="KW-1185">Reference proteome</keyword>
<evidence type="ECO:0000313" key="2">
    <source>
        <dbReference type="Proteomes" id="UP001362999"/>
    </source>
</evidence>
<sequence>MELDHHLSQFSKLRKLFVGESYIDNSPSFMRSVRTLTSLCMYLCMNSASAIFEFLESSCTPASDDRDSHIDFPALHTLGLCFGPEVSRKGLGKSIDQDQLMRAVEAQWRHGQLRSFRMYALGFEPSESTLKRVEAQGKAGSLISNIVPGGCTKDDGYGLVEDGMEARGCHSFSTT</sequence>
<reference evidence="1 2" key="1">
    <citation type="journal article" date="2024" name="J Genomics">
        <title>Draft genome sequencing and assembly of Favolaschia claudopus CIRM-BRFM 2984 isolated from oak limbs.</title>
        <authorList>
            <person name="Navarro D."/>
            <person name="Drula E."/>
            <person name="Chaduli D."/>
            <person name="Cazenave R."/>
            <person name="Ahrendt S."/>
            <person name="Wang J."/>
            <person name="Lipzen A."/>
            <person name="Daum C."/>
            <person name="Barry K."/>
            <person name="Grigoriev I.V."/>
            <person name="Favel A."/>
            <person name="Rosso M.N."/>
            <person name="Martin F."/>
        </authorList>
    </citation>
    <scope>NUCLEOTIDE SEQUENCE [LARGE SCALE GENOMIC DNA]</scope>
    <source>
        <strain evidence="1 2">CIRM-BRFM 2984</strain>
    </source>
</reference>
<gene>
    <name evidence="1" type="ORF">R3P38DRAFT_1054182</name>
</gene>
<dbReference type="AlphaFoldDB" id="A0AAW0BFR8"/>
<comment type="caution">
    <text evidence="1">The sequence shown here is derived from an EMBL/GenBank/DDBJ whole genome shotgun (WGS) entry which is preliminary data.</text>
</comment>
<accession>A0AAW0BFR8</accession>
<dbReference type="Proteomes" id="UP001362999">
    <property type="component" value="Unassembled WGS sequence"/>
</dbReference>
<proteinExistence type="predicted"/>
<protein>
    <submittedName>
        <fullName evidence="1">Uncharacterized protein</fullName>
    </submittedName>
</protein>
<name>A0AAW0BFR8_9AGAR</name>
<organism evidence="1 2">
    <name type="scientific">Favolaschia claudopus</name>
    <dbReference type="NCBI Taxonomy" id="2862362"/>
    <lineage>
        <taxon>Eukaryota</taxon>
        <taxon>Fungi</taxon>
        <taxon>Dikarya</taxon>
        <taxon>Basidiomycota</taxon>
        <taxon>Agaricomycotina</taxon>
        <taxon>Agaricomycetes</taxon>
        <taxon>Agaricomycetidae</taxon>
        <taxon>Agaricales</taxon>
        <taxon>Marasmiineae</taxon>
        <taxon>Mycenaceae</taxon>
        <taxon>Favolaschia</taxon>
    </lineage>
</organism>